<feature type="domain" description="Aerotolerance regulator N-terminal" evidence="2">
    <location>
        <begin position="4"/>
        <end position="78"/>
    </location>
</feature>
<organism evidence="4 5">
    <name type="scientific">Pacificimonas flava</name>
    <dbReference type="NCBI Taxonomy" id="1234595"/>
    <lineage>
        <taxon>Bacteria</taxon>
        <taxon>Pseudomonadati</taxon>
        <taxon>Pseudomonadota</taxon>
        <taxon>Alphaproteobacteria</taxon>
        <taxon>Sphingomonadales</taxon>
        <taxon>Sphingosinicellaceae</taxon>
        <taxon>Pacificimonas</taxon>
    </lineage>
</organism>
<dbReference type="PANTHER" id="PTHR37464:SF1">
    <property type="entry name" value="BLL2463 PROTEIN"/>
    <property type="match status" value="1"/>
</dbReference>
<dbReference type="Gene3D" id="3.40.50.12140">
    <property type="entry name" value="Domain of unknown function DUF4159"/>
    <property type="match status" value="1"/>
</dbReference>
<evidence type="ECO:0000259" key="3">
    <source>
        <dbReference type="Pfam" id="PF13709"/>
    </source>
</evidence>
<dbReference type="PANTHER" id="PTHR37464">
    <property type="entry name" value="BLL2463 PROTEIN"/>
    <property type="match status" value="1"/>
</dbReference>
<feature type="transmembrane region" description="Helical" evidence="1">
    <location>
        <begin position="58"/>
        <end position="80"/>
    </location>
</feature>
<proteinExistence type="predicted"/>
<evidence type="ECO:0000256" key="1">
    <source>
        <dbReference type="SAM" id="Phobius"/>
    </source>
</evidence>
<keyword evidence="1" id="KW-1133">Transmembrane helix</keyword>
<comment type="caution">
    <text evidence="4">The sequence shown here is derived from an EMBL/GenBank/DDBJ whole genome shotgun (WGS) entry which is preliminary data.</text>
</comment>
<dbReference type="OrthoDB" id="9773014at2"/>
<dbReference type="InterPro" id="IPR025297">
    <property type="entry name" value="DUF4159"/>
</dbReference>
<dbReference type="Proteomes" id="UP000011717">
    <property type="component" value="Unassembled WGS sequence"/>
</dbReference>
<evidence type="ECO:0000259" key="2">
    <source>
        <dbReference type="Pfam" id="PF07584"/>
    </source>
</evidence>
<keyword evidence="1" id="KW-0812">Transmembrane</keyword>
<dbReference type="AlphaFoldDB" id="M2U968"/>
<dbReference type="RefSeq" id="WP_008599880.1">
    <property type="nucleotide sequence ID" value="NZ_AMRV01000001.1"/>
</dbReference>
<sequence length="876" mass="91957">MGGLTFAAPWLLAAAAVLPLIYILLRQAPPPALRAPLPSLKLLSREEIPPPQAARPPWWLLLFRLFIAALLIAALAGPSWQPQPPANLPQRLVIVIDNGWAAAPRWAEMVDAAERRVESLSGTGTRFAILPTAAQREERNGDGGPPRFVDGATARAALAALAPQPWGLDRAGAATRLPSEASYLWIADGYQTDGATDLRRRLEGGEILTFPSAAPVFTDLGPAAGGYAMRLARPGGGQEHAAVRVLTQNGREIVNGAAYFDGAGAALRLPVPAAEQNRAARIVAGDGPASTFLTAGASAPPRVAILDGESGDPPLQSGSFYIRRAIEPQAEIVRTDLAEAERSDAAMFILDDVPLSEAAAAPLLDRVENGAVAVSFAGPRTAENGTALSPVPLRSGARAFGGTLSWQEPQGIARFADGSPLAGLTGGNDIAIRRQLLTRDLPDGAMVWAALADGTPVVTAARRGAGLLILVHTSAAPDWSDLPLSGLFETIMRRFLPLAANPRALDIAARAPWRLERQMTGTAALMTPDVSAEIPADRWERAVASPETPPGLYRSGDLTQALNLTSTLRRDFRFRPLRTDGLSPAADMAPPIPLGRYLFLAACLLIAADMLLSLLLRGALRLGHSPGLRTSAQVTGAMAALLLAAPLMAQGPAPSPGPAAEEDAGMPRLQLAYIGGTGADAAVREGLEGLSQALARRTAVHPGEPARIAPDAANIGRYPVVYWPAYARGSMSVREAQNIRAYLDRGGLVLFDFGRPFDGTTNARRLLAPLGLPSLAEADRNHVLMKSYYLIGSAGGGALWVEAGTAGESGRVSSVAIGGGDWANLWSGATPAAPSVRENALRFGINLVMYALTGTYKADQVHTETLLGRIGRSAPE</sequence>
<reference evidence="4 5" key="1">
    <citation type="journal article" date="2013" name="Genome Announc.">
        <title>Draft Genome Sequence of Strain JLT2015T, Belonging to the Family Sphingomonadaceae of the Alphaproteobacteria.</title>
        <authorList>
            <person name="Tang K."/>
            <person name="Liu K."/>
            <person name="Li S."/>
            <person name="Jiao N."/>
        </authorList>
    </citation>
    <scope>NUCLEOTIDE SEQUENCE [LARGE SCALE GENOMIC DNA]</scope>
    <source>
        <strain evidence="4 5">JLT2015</strain>
    </source>
</reference>
<gene>
    <name evidence="4" type="ORF">C725_0437</name>
</gene>
<evidence type="ECO:0000313" key="4">
    <source>
        <dbReference type="EMBL" id="EMD84507.1"/>
    </source>
</evidence>
<dbReference type="InterPro" id="IPR011933">
    <property type="entry name" value="Double_TM_dom"/>
</dbReference>
<dbReference type="EMBL" id="AMRV01000001">
    <property type="protein sequence ID" value="EMD84507.1"/>
    <property type="molecule type" value="Genomic_DNA"/>
</dbReference>
<name>M2U968_9SPHN</name>
<dbReference type="Pfam" id="PF07584">
    <property type="entry name" value="BatA"/>
    <property type="match status" value="1"/>
</dbReference>
<feature type="transmembrane region" description="Helical" evidence="1">
    <location>
        <begin position="6"/>
        <end position="25"/>
    </location>
</feature>
<protein>
    <submittedName>
        <fullName evidence="4">Membrane protein, putative</fullName>
    </submittedName>
</protein>
<dbReference type="Pfam" id="PF13709">
    <property type="entry name" value="DUF4159"/>
    <property type="match status" value="1"/>
</dbReference>
<keyword evidence="1" id="KW-0472">Membrane</keyword>
<feature type="domain" description="DUF4159" evidence="3">
    <location>
        <begin position="676"/>
        <end position="852"/>
    </location>
</feature>
<dbReference type="InterPro" id="IPR024163">
    <property type="entry name" value="Aerotolerance_reg_N"/>
</dbReference>
<dbReference type="NCBIfam" id="TIGR02226">
    <property type="entry name" value="two_anch"/>
    <property type="match status" value="1"/>
</dbReference>
<evidence type="ECO:0000313" key="5">
    <source>
        <dbReference type="Proteomes" id="UP000011717"/>
    </source>
</evidence>
<accession>M2U968</accession>
<keyword evidence="5" id="KW-1185">Reference proteome</keyword>